<feature type="domain" description="N-acetyltransferase" evidence="3">
    <location>
        <begin position="4"/>
        <end position="160"/>
    </location>
</feature>
<dbReference type="InterPro" id="IPR050832">
    <property type="entry name" value="Bact_Acetyltransf"/>
</dbReference>
<proteinExistence type="predicted"/>
<dbReference type="PANTHER" id="PTHR43877:SF2">
    <property type="entry name" value="AMINOALKYLPHOSPHONATE N-ACETYLTRANSFERASE-RELATED"/>
    <property type="match status" value="1"/>
</dbReference>
<comment type="caution">
    <text evidence="4">The sequence shown here is derived from an EMBL/GenBank/DDBJ whole genome shotgun (WGS) entry which is preliminary data.</text>
</comment>
<dbReference type="PROSITE" id="PS51186">
    <property type="entry name" value="GNAT"/>
    <property type="match status" value="1"/>
</dbReference>
<evidence type="ECO:0000256" key="1">
    <source>
        <dbReference type="ARBA" id="ARBA00022679"/>
    </source>
</evidence>
<sequence>MTGIVVADYRDPSHQKALLDLLDDYARDPMGGGKGLSSRVRETLIPALAEQPGAFSILAFDGDEPVGLVNCFQSLSTFKARPLINIHDVTVKASHRGRGISTRMLREVEAVARQRGCCKLTLEVLEGNRIAQQAYRKFGFGSYELDPALGQALFWEKKLSD</sequence>
<dbReference type="CDD" id="cd04301">
    <property type="entry name" value="NAT_SF"/>
    <property type="match status" value="1"/>
</dbReference>
<dbReference type="AlphaFoldDB" id="A0A831RZ28"/>
<name>A0A831RZ28_9GAMM</name>
<reference evidence="4" key="1">
    <citation type="journal article" date="2020" name="mSystems">
        <title>Genome- and Community-Level Interaction Insights into Carbon Utilization and Element Cycling Functions of Hydrothermarchaeota in Hydrothermal Sediment.</title>
        <authorList>
            <person name="Zhou Z."/>
            <person name="Liu Y."/>
            <person name="Xu W."/>
            <person name="Pan J."/>
            <person name="Luo Z.H."/>
            <person name="Li M."/>
        </authorList>
    </citation>
    <scope>NUCLEOTIDE SEQUENCE [LARGE SCALE GENOMIC DNA]</scope>
    <source>
        <strain evidence="4">HyVt-458</strain>
    </source>
</reference>
<keyword evidence="2" id="KW-0012">Acyltransferase</keyword>
<dbReference type="GO" id="GO:0016747">
    <property type="term" value="F:acyltransferase activity, transferring groups other than amino-acyl groups"/>
    <property type="evidence" value="ECO:0007669"/>
    <property type="project" value="InterPro"/>
</dbReference>
<dbReference type="Proteomes" id="UP000886339">
    <property type="component" value="Unassembled WGS sequence"/>
</dbReference>
<dbReference type="PANTHER" id="PTHR43877">
    <property type="entry name" value="AMINOALKYLPHOSPHONATE N-ACETYLTRANSFERASE-RELATED-RELATED"/>
    <property type="match status" value="1"/>
</dbReference>
<evidence type="ECO:0000256" key="2">
    <source>
        <dbReference type="ARBA" id="ARBA00023315"/>
    </source>
</evidence>
<dbReference type="Gene3D" id="3.40.630.30">
    <property type="match status" value="1"/>
</dbReference>
<accession>A0A831RZ28</accession>
<dbReference type="Pfam" id="PF00583">
    <property type="entry name" value="Acetyltransf_1"/>
    <property type="match status" value="1"/>
</dbReference>
<organism evidence="4">
    <name type="scientific">Thiolapillus brandeum</name>
    <dbReference type="NCBI Taxonomy" id="1076588"/>
    <lineage>
        <taxon>Bacteria</taxon>
        <taxon>Pseudomonadati</taxon>
        <taxon>Pseudomonadota</taxon>
        <taxon>Gammaproteobacteria</taxon>
        <taxon>Chromatiales</taxon>
        <taxon>Sedimenticolaceae</taxon>
        <taxon>Thiolapillus</taxon>
    </lineage>
</organism>
<evidence type="ECO:0000259" key="3">
    <source>
        <dbReference type="PROSITE" id="PS51186"/>
    </source>
</evidence>
<dbReference type="EMBL" id="DRLF01000301">
    <property type="protein sequence ID" value="HEC06913.1"/>
    <property type="molecule type" value="Genomic_DNA"/>
</dbReference>
<gene>
    <name evidence="4" type="ORF">ENJ12_08685</name>
</gene>
<dbReference type="SUPFAM" id="SSF55729">
    <property type="entry name" value="Acyl-CoA N-acyltransferases (Nat)"/>
    <property type="match status" value="1"/>
</dbReference>
<protein>
    <submittedName>
        <fullName evidence="4">GNAT family N-acetyltransferase</fullName>
    </submittedName>
</protein>
<dbReference type="InterPro" id="IPR016181">
    <property type="entry name" value="Acyl_CoA_acyltransferase"/>
</dbReference>
<evidence type="ECO:0000313" key="4">
    <source>
        <dbReference type="EMBL" id="HEC06913.1"/>
    </source>
</evidence>
<keyword evidence="1" id="KW-0808">Transferase</keyword>
<dbReference type="InterPro" id="IPR000182">
    <property type="entry name" value="GNAT_dom"/>
</dbReference>